<keyword evidence="1" id="KW-0862">Zinc</keyword>
<dbReference type="AlphaFoldDB" id="A0A9X0A094"/>
<keyword evidence="1" id="KW-0479">Metal-binding</keyword>
<keyword evidence="1" id="KW-0863">Zinc-finger</keyword>
<keyword evidence="4" id="KW-1185">Reference proteome</keyword>
<evidence type="ECO:0000313" key="3">
    <source>
        <dbReference type="EMBL" id="KAJ7391098.1"/>
    </source>
</evidence>
<evidence type="ECO:0000256" key="1">
    <source>
        <dbReference type="PROSITE-ProRule" id="PRU00047"/>
    </source>
</evidence>
<protein>
    <recommendedName>
        <fullName evidence="2">CCHC-type domain-containing protein</fullName>
    </recommendedName>
</protein>
<evidence type="ECO:0000259" key="2">
    <source>
        <dbReference type="PROSITE" id="PS50158"/>
    </source>
</evidence>
<reference evidence="3" key="1">
    <citation type="submission" date="2023-01" db="EMBL/GenBank/DDBJ databases">
        <title>Genome assembly of the deep-sea coral Lophelia pertusa.</title>
        <authorList>
            <person name="Herrera S."/>
            <person name="Cordes E."/>
        </authorList>
    </citation>
    <scope>NUCLEOTIDE SEQUENCE</scope>
    <source>
        <strain evidence="3">USNM1676648</strain>
        <tissue evidence="3">Polyp</tissue>
    </source>
</reference>
<dbReference type="Proteomes" id="UP001163046">
    <property type="component" value="Unassembled WGS sequence"/>
</dbReference>
<dbReference type="PROSITE" id="PS50158">
    <property type="entry name" value="ZF_CCHC"/>
    <property type="match status" value="1"/>
</dbReference>
<name>A0A9X0A094_9CNID</name>
<dbReference type="GO" id="GO:0008270">
    <property type="term" value="F:zinc ion binding"/>
    <property type="evidence" value="ECO:0007669"/>
    <property type="project" value="UniProtKB-KW"/>
</dbReference>
<accession>A0A9X0A094</accession>
<dbReference type="GO" id="GO:0003676">
    <property type="term" value="F:nucleic acid binding"/>
    <property type="evidence" value="ECO:0007669"/>
    <property type="project" value="InterPro"/>
</dbReference>
<feature type="domain" description="CCHC-type" evidence="2">
    <location>
        <begin position="103"/>
        <end position="118"/>
    </location>
</feature>
<evidence type="ECO:0000313" key="4">
    <source>
        <dbReference type="Proteomes" id="UP001163046"/>
    </source>
</evidence>
<dbReference type="EMBL" id="MU825408">
    <property type="protein sequence ID" value="KAJ7391098.1"/>
    <property type="molecule type" value="Genomic_DNA"/>
</dbReference>
<sequence>MQTSLFVIRSSTSADHPSCGKKLLIKGTHLTLEKVQEISRSFEAVDIQLKAMSGAEDQQVNRVEHRETADQFKGREAKGRCFRCDREGHFSRDRCCPARNAECQKCHKIGHFAKDCQNKHFTSNRGFPPLDVQNKRRSKVNSVGDGTTKAESDDDEYAFTVGGGNAGTMKLKSCRRSLHPRSFYASRKHFLFTVCQ</sequence>
<dbReference type="SUPFAM" id="SSF57756">
    <property type="entry name" value="Retrovirus zinc finger-like domains"/>
    <property type="match status" value="1"/>
</dbReference>
<comment type="caution">
    <text evidence="3">The sequence shown here is derived from an EMBL/GenBank/DDBJ whole genome shotgun (WGS) entry which is preliminary data.</text>
</comment>
<dbReference type="InterPro" id="IPR001878">
    <property type="entry name" value="Znf_CCHC"/>
</dbReference>
<gene>
    <name evidence="3" type="ORF">OS493_020122</name>
</gene>
<organism evidence="3 4">
    <name type="scientific">Desmophyllum pertusum</name>
    <dbReference type="NCBI Taxonomy" id="174260"/>
    <lineage>
        <taxon>Eukaryota</taxon>
        <taxon>Metazoa</taxon>
        <taxon>Cnidaria</taxon>
        <taxon>Anthozoa</taxon>
        <taxon>Hexacorallia</taxon>
        <taxon>Scleractinia</taxon>
        <taxon>Caryophylliina</taxon>
        <taxon>Caryophylliidae</taxon>
        <taxon>Desmophyllum</taxon>
    </lineage>
</organism>
<dbReference type="Pfam" id="PF00098">
    <property type="entry name" value="zf-CCHC"/>
    <property type="match status" value="2"/>
</dbReference>
<dbReference type="OrthoDB" id="5988657at2759"/>
<proteinExistence type="predicted"/>
<dbReference type="InterPro" id="IPR036875">
    <property type="entry name" value="Znf_CCHC_sf"/>
</dbReference>
<dbReference type="SMART" id="SM00343">
    <property type="entry name" value="ZnF_C2HC"/>
    <property type="match status" value="2"/>
</dbReference>
<dbReference type="Gene3D" id="4.10.60.10">
    <property type="entry name" value="Zinc finger, CCHC-type"/>
    <property type="match status" value="1"/>
</dbReference>